<keyword evidence="3" id="KW-0732">Signal</keyword>
<evidence type="ECO:0000256" key="8">
    <source>
        <dbReference type="RuleBase" id="RU000454"/>
    </source>
</evidence>
<gene>
    <name evidence="12" type="ORF">AV274_1468</name>
</gene>
<dbReference type="PANTHER" id="PTHR13683:SF375">
    <property type="entry name" value="PEPTIDASE A1 DOMAIN-CONTAINING PROTEIN"/>
    <property type="match status" value="1"/>
</dbReference>
<name>A0A196SID5_BLAHN</name>
<proteinExistence type="inferred from homology"/>
<evidence type="ECO:0000259" key="11">
    <source>
        <dbReference type="PROSITE" id="PS51767"/>
    </source>
</evidence>
<dbReference type="GO" id="GO:0012505">
    <property type="term" value="C:endomembrane system"/>
    <property type="evidence" value="ECO:0007669"/>
    <property type="project" value="UniProtKB-SubCell"/>
</dbReference>
<feature type="active site" evidence="6">
    <location>
        <position position="65"/>
    </location>
</feature>
<comment type="caution">
    <text evidence="12">The sequence shown here is derived from an EMBL/GenBank/DDBJ whole genome shotgun (WGS) entry which is preliminary data.</text>
</comment>
<dbReference type="EMBL" id="LXWW01000059">
    <property type="protein sequence ID" value="OAO16803.1"/>
    <property type="molecule type" value="Genomic_DNA"/>
</dbReference>
<evidence type="ECO:0000256" key="6">
    <source>
        <dbReference type="PIRSR" id="PIRSR601461-1"/>
    </source>
</evidence>
<keyword evidence="2 8" id="KW-0645">Protease</keyword>
<dbReference type="InterPro" id="IPR021109">
    <property type="entry name" value="Peptidase_aspartic_dom_sf"/>
</dbReference>
<keyword evidence="10" id="KW-1133">Transmembrane helix</keyword>
<feature type="transmembrane region" description="Helical" evidence="10">
    <location>
        <begin position="547"/>
        <end position="566"/>
    </location>
</feature>
<keyword evidence="8" id="KW-0064">Aspartyl protease</keyword>
<evidence type="ECO:0000256" key="3">
    <source>
        <dbReference type="ARBA" id="ARBA00022729"/>
    </source>
</evidence>
<dbReference type="PROSITE" id="PS51767">
    <property type="entry name" value="PEPTIDASE_A1"/>
    <property type="match status" value="1"/>
</dbReference>
<evidence type="ECO:0000256" key="1">
    <source>
        <dbReference type="ARBA" id="ARBA00007447"/>
    </source>
</evidence>
<protein>
    <submittedName>
        <fullName evidence="12">Aspartyl protease family protein</fullName>
    </submittedName>
</protein>
<comment type="similarity">
    <text evidence="1 8">Belongs to the peptidase A1 family.</text>
</comment>
<dbReference type="InterPro" id="IPR033121">
    <property type="entry name" value="PEPTIDASE_A1"/>
</dbReference>
<dbReference type="InterPro" id="IPR001969">
    <property type="entry name" value="Aspartic_peptidase_AS"/>
</dbReference>
<dbReference type="PROSITE" id="PS00141">
    <property type="entry name" value="ASP_PROTEASE"/>
    <property type="match status" value="1"/>
</dbReference>
<evidence type="ECO:0000313" key="12">
    <source>
        <dbReference type="EMBL" id="OAO16803.1"/>
    </source>
</evidence>
<evidence type="ECO:0000256" key="9">
    <source>
        <dbReference type="SAM" id="MobiDB-lite"/>
    </source>
</evidence>
<organism evidence="12 13">
    <name type="scientific">Blastocystis sp. subtype 1 (strain ATCC 50177 / NandII)</name>
    <dbReference type="NCBI Taxonomy" id="478820"/>
    <lineage>
        <taxon>Eukaryota</taxon>
        <taxon>Sar</taxon>
        <taxon>Stramenopiles</taxon>
        <taxon>Bigyra</taxon>
        <taxon>Opalozoa</taxon>
        <taxon>Opalinata</taxon>
        <taxon>Blastocystidae</taxon>
        <taxon>Blastocystis</taxon>
    </lineage>
</organism>
<dbReference type="GO" id="GO:0004190">
    <property type="term" value="F:aspartic-type endopeptidase activity"/>
    <property type="evidence" value="ECO:0007669"/>
    <property type="project" value="UniProtKB-KW"/>
</dbReference>
<dbReference type="AlphaFoldDB" id="A0A196SID5"/>
<dbReference type="Gene3D" id="2.40.70.10">
    <property type="entry name" value="Acid Proteases"/>
    <property type="match status" value="2"/>
</dbReference>
<dbReference type="GO" id="GO:0006508">
    <property type="term" value="P:proteolysis"/>
    <property type="evidence" value="ECO:0007669"/>
    <property type="project" value="UniProtKB-KW"/>
</dbReference>
<evidence type="ECO:0000256" key="10">
    <source>
        <dbReference type="SAM" id="Phobius"/>
    </source>
</evidence>
<keyword evidence="7" id="KW-1015">Disulfide bond</keyword>
<feature type="active site" evidence="6">
    <location>
        <position position="288"/>
    </location>
</feature>
<dbReference type="OrthoDB" id="2747330at2759"/>
<evidence type="ECO:0000313" key="13">
    <source>
        <dbReference type="Proteomes" id="UP000078348"/>
    </source>
</evidence>
<keyword evidence="10" id="KW-0812">Transmembrane</keyword>
<keyword evidence="13" id="KW-1185">Reference proteome</keyword>
<feature type="disulfide bond" evidence="7">
    <location>
        <begin position="78"/>
        <end position="119"/>
    </location>
</feature>
<feature type="compositionally biased region" description="Polar residues" evidence="9">
    <location>
        <begin position="482"/>
        <end position="495"/>
    </location>
</feature>
<feature type="region of interest" description="Disordered" evidence="9">
    <location>
        <begin position="449"/>
        <end position="496"/>
    </location>
</feature>
<evidence type="ECO:0000256" key="2">
    <source>
        <dbReference type="ARBA" id="ARBA00022670"/>
    </source>
</evidence>
<sequence length="570" mass="64116">MSSSFVKVPVYWKSANASNSVFREGRRLHDYLYLTPTYGDSKGLGYFYTLVYVGNPPQRQTVILDTGSSILSFPCSTCTSCGQHQNAPFNPRLSRTIRPVGCNEQTYKGKCNSCQNNQCYFSQSYLEGSSMSGPLYWDTIWLGGNVETEEHIPAKSHASFSRYGLQHEFGCSHSMHGLFQRQLADGIIGLAPREMSYIGRFQSQLKTLREANPKNSIQEAFSFCFVEGGGYMILGGYDSENNLSPMCFTPFSSLNRYYRVAFSAVSFDAQRAYYLIDKWNANAGVMIDSGTTFTYLISSEYRVFTQAFVEALRQSLNKAHATLPPVKRFREHHCYRVTSPEEVALFPTLRITLSSGCPFVVDPHHYMYEVESHVWCMGVYSDPTTVIGNNILQDQNAVFDLKNKQWGIAKANCAGKKAIQTQDHADITKPFTRVTAPVKKQQPLVILNTASSKVNPTPKMSLRTQQPSQSPPVPSLLSSQQDSKPSPTQQDSKPTTPIHMMQSETQAPAPVVQKEKEELEAVQYVQYMQQLLYLRGKGELDEVLSHWRIVNAGMVVLCVYCLVVVLRKCR</sequence>
<dbReference type="SUPFAM" id="SSF50630">
    <property type="entry name" value="Acid proteases"/>
    <property type="match status" value="1"/>
</dbReference>
<evidence type="ECO:0000256" key="5">
    <source>
        <dbReference type="ARBA" id="ARBA00046288"/>
    </source>
</evidence>
<keyword evidence="4 8" id="KW-0378">Hydrolase</keyword>
<keyword evidence="10" id="KW-0472">Membrane</keyword>
<accession>A0A196SID5</accession>
<evidence type="ECO:0000256" key="7">
    <source>
        <dbReference type="PIRSR" id="PIRSR601461-2"/>
    </source>
</evidence>
<evidence type="ECO:0000256" key="4">
    <source>
        <dbReference type="ARBA" id="ARBA00022801"/>
    </source>
</evidence>
<feature type="domain" description="Peptidase A1" evidence="11">
    <location>
        <begin position="47"/>
        <end position="409"/>
    </location>
</feature>
<dbReference type="PRINTS" id="PR00792">
    <property type="entry name" value="PEPSIN"/>
</dbReference>
<dbReference type="InterPro" id="IPR001461">
    <property type="entry name" value="Aspartic_peptidase_A1"/>
</dbReference>
<reference evidence="12 13" key="1">
    <citation type="submission" date="2016-05" db="EMBL/GenBank/DDBJ databases">
        <title>Nuclear genome of Blastocystis sp. subtype 1 NandII.</title>
        <authorList>
            <person name="Gentekaki E."/>
            <person name="Curtis B."/>
            <person name="Stairs C."/>
            <person name="Eme L."/>
            <person name="Herman E."/>
            <person name="Klimes V."/>
            <person name="Arias M.C."/>
            <person name="Elias M."/>
            <person name="Hilliou F."/>
            <person name="Klute M."/>
            <person name="Malik S.-B."/>
            <person name="Pightling A."/>
            <person name="Rachubinski R."/>
            <person name="Salas D."/>
            <person name="Schlacht A."/>
            <person name="Suga H."/>
            <person name="Archibald J."/>
            <person name="Ball S.G."/>
            <person name="Clark G."/>
            <person name="Dacks J."/>
            <person name="Van Der Giezen M."/>
            <person name="Tsaousis A."/>
            <person name="Roger A."/>
        </authorList>
    </citation>
    <scope>NUCLEOTIDE SEQUENCE [LARGE SCALE GENOMIC DNA]</scope>
    <source>
        <strain evidence="13">ATCC 50177 / NandII</strain>
    </source>
</reference>
<dbReference type="Pfam" id="PF00026">
    <property type="entry name" value="Asp"/>
    <property type="match status" value="1"/>
</dbReference>
<dbReference type="Proteomes" id="UP000078348">
    <property type="component" value="Unassembled WGS sequence"/>
</dbReference>
<dbReference type="PANTHER" id="PTHR13683">
    <property type="entry name" value="ASPARTYL PROTEASES"/>
    <property type="match status" value="1"/>
</dbReference>
<comment type="subcellular location">
    <subcellularLocation>
        <location evidence="5">Endomembrane system</location>
        <topology evidence="5">Single-pass type I membrane protein</topology>
    </subcellularLocation>
</comment>
<dbReference type="STRING" id="478820.A0A196SID5"/>